<dbReference type="EMBL" id="VSSQ01020839">
    <property type="protein sequence ID" value="MPM66015.1"/>
    <property type="molecule type" value="Genomic_DNA"/>
</dbReference>
<gene>
    <name evidence="1" type="primary">dgt_6</name>
    <name evidence="1" type="ORF">SDC9_112919</name>
</gene>
<sequence length="285" mass="31626">MQLTCATLGAIAKYPVSAVAAERPRGVMGRKFNFFQREKALFAEVATTLGLLPVNATGDGWCRHPLAFLVEAADDVTYRIVDFEDGHLLKLVEYGELETLMLRIINDGGETAVRLKAIPERRRKVELLRARALGGLVRQLASAFLAQEDKMLSGELDQPLIELIPAARVLAEIYDISIERIYTYRRATEIGIAGYELTSGLLDAFMSAVTEYVDATARGVAPEPRSRKMLYLLPRECFAHEDAGWQSGAYERLLRILDYVTGMTDTHAVSTFKKVKGISLPGMLL</sequence>
<evidence type="ECO:0000313" key="1">
    <source>
        <dbReference type="EMBL" id="MPM66015.1"/>
    </source>
</evidence>
<dbReference type="AlphaFoldDB" id="A0A645BKY9"/>
<name>A0A645BKY9_9ZZZZ</name>
<dbReference type="EC" id="3.1.5.1" evidence="1"/>
<accession>A0A645BKY9</accession>
<dbReference type="Gene3D" id="1.10.3210.10">
    <property type="entry name" value="Hypothetical protein af1432"/>
    <property type="match status" value="1"/>
</dbReference>
<organism evidence="1">
    <name type="scientific">bioreactor metagenome</name>
    <dbReference type="NCBI Taxonomy" id="1076179"/>
    <lineage>
        <taxon>unclassified sequences</taxon>
        <taxon>metagenomes</taxon>
        <taxon>ecological metagenomes</taxon>
    </lineage>
</organism>
<dbReference type="Gene3D" id="1.10.3410.10">
    <property type="entry name" value="putative deoxyguanosinetriphosphate triphosphohydrolase like domain"/>
    <property type="match status" value="1"/>
</dbReference>
<comment type="caution">
    <text evidence="1">The sequence shown here is derived from an EMBL/GenBank/DDBJ whole genome shotgun (WGS) entry which is preliminary data.</text>
</comment>
<protein>
    <submittedName>
        <fullName evidence="1">Deoxyguanosinetriphosphate triphosphohydrolase</fullName>
        <ecNumber evidence="1">3.1.5.1</ecNumber>
    </submittedName>
</protein>
<proteinExistence type="predicted"/>
<dbReference type="GO" id="GO:0008832">
    <property type="term" value="F:dGTPase activity"/>
    <property type="evidence" value="ECO:0007669"/>
    <property type="project" value="UniProtKB-EC"/>
</dbReference>
<reference evidence="1" key="1">
    <citation type="submission" date="2019-08" db="EMBL/GenBank/DDBJ databases">
        <authorList>
            <person name="Kucharzyk K."/>
            <person name="Murdoch R.W."/>
            <person name="Higgins S."/>
            <person name="Loffler F."/>
        </authorList>
    </citation>
    <scope>NUCLEOTIDE SEQUENCE</scope>
</reference>
<keyword evidence="1" id="KW-0378">Hydrolase</keyword>
<dbReference type="SUPFAM" id="SSF109604">
    <property type="entry name" value="HD-domain/PDEase-like"/>
    <property type="match status" value="1"/>
</dbReference>
<dbReference type="InterPro" id="IPR023293">
    <property type="entry name" value="dGTP_triP_hydro_central_sf"/>
</dbReference>